<evidence type="ECO:0000256" key="4">
    <source>
        <dbReference type="ARBA" id="ARBA00023163"/>
    </source>
</evidence>
<dbReference type="SUPFAM" id="SSF88946">
    <property type="entry name" value="Sigma2 domain of RNA polymerase sigma factors"/>
    <property type="match status" value="1"/>
</dbReference>
<dbReference type="InterPro" id="IPR013325">
    <property type="entry name" value="RNA_pol_sigma_r2"/>
</dbReference>
<dbReference type="RefSeq" id="WP_169322375.1">
    <property type="nucleotide sequence ID" value="NZ_JABCJF010000012.1"/>
</dbReference>
<dbReference type="AlphaFoldDB" id="A0A848NAB9"/>
<comment type="caution">
    <text evidence="7">The sequence shown here is derived from an EMBL/GenBank/DDBJ whole genome shotgun (WGS) entry which is preliminary data.</text>
</comment>
<evidence type="ECO:0000256" key="1">
    <source>
        <dbReference type="ARBA" id="ARBA00010641"/>
    </source>
</evidence>
<evidence type="ECO:0000256" key="3">
    <source>
        <dbReference type="ARBA" id="ARBA00023082"/>
    </source>
</evidence>
<dbReference type="InterPro" id="IPR013249">
    <property type="entry name" value="RNA_pol_sigma70_r4_t2"/>
</dbReference>
<evidence type="ECO:0000313" key="8">
    <source>
        <dbReference type="Proteomes" id="UP000548067"/>
    </source>
</evidence>
<dbReference type="PANTHER" id="PTHR43133">
    <property type="entry name" value="RNA POLYMERASE ECF-TYPE SIGMA FACTO"/>
    <property type="match status" value="1"/>
</dbReference>
<evidence type="ECO:0000313" key="7">
    <source>
        <dbReference type="EMBL" id="NMR35915.1"/>
    </source>
</evidence>
<gene>
    <name evidence="7" type="ORF">HIO71_17185</name>
</gene>
<evidence type="ECO:0000259" key="6">
    <source>
        <dbReference type="Pfam" id="PF08281"/>
    </source>
</evidence>
<dbReference type="InterPro" id="IPR039425">
    <property type="entry name" value="RNA_pol_sigma-70-like"/>
</dbReference>
<reference evidence="7 8" key="1">
    <citation type="submission" date="2020-04" db="EMBL/GenBank/DDBJ databases">
        <title>Genome analysis and antimicrobial resistance characteristics of Chryseobacterium aquaticum isolated from farmed salmonids.</title>
        <authorList>
            <person name="Saticioglu I.B."/>
            <person name="Duman M."/>
            <person name="Altun S."/>
        </authorList>
    </citation>
    <scope>NUCLEOTIDE SEQUENCE [LARGE SCALE GENOMIC DNA]</scope>
    <source>
        <strain evidence="7 8">C-174</strain>
    </source>
</reference>
<dbReference type="InterPro" id="IPR014284">
    <property type="entry name" value="RNA_pol_sigma-70_dom"/>
</dbReference>
<feature type="domain" description="RNA polymerase sigma factor 70 region 4 type 2" evidence="6">
    <location>
        <begin position="122"/>
        <end position="158"/>
    </location>
</feature>
<feature type="domain" description="RNA polymerase sigma-70 region 2" evidence="5">
    <location>
        <begin position="13"/>
        <end position="79"/>
    </location>
</feature>
<protein>
    <submittedName>
        <fullName evidence="7">Sigma-70 family RNA polymerase sigma factor</fullName>
    </submittedName>
</protein>
<dbReference type="Gene3D" id="1.10.1740.10">
    <property type="match status" value="1"/>
</dbReference>
<dbReference type="GO" id="GO:0006352">
    <property type="term" value="P:DNA-templated transcription initiation"/>
    <property type="evidence" value="ECO:0007669"/>
    <property type="project" value="InterPro"/>
</dbReference>
<dbReference type="EMBL" id="JABCJF010000012">
    <property type="protein sequence ID" value="NMR35915.1"/>
    <property type="molecule type" value="Genomic_DNA"/>
</dbReference>
<dbReference type="Pfam" id="PF04542">
    <property type="entry name" value="Sigma70_r2"/>
    <property type="match status" value="1"/>
</dbReference>
<organism evidence="7 8">
    <name type="scientific">Chryseobacterium aquaticum</name>
    <dbReference type="NCBI Taxonomy" id="452084"/>
    <lineage>
        <taxon>Bacteria</taxon>
        <taxon>Pseudomonadati</taxon>
        <taxon>Bacteroidota</taxon>
        <taxon>Flavobacteriia</taxon>
        <taxon>Flavobacteriales</taxon>
        <taxon>Weeksellaceae</taxon>
        <taxon>Chryseobacterium group</taxon>
        <taxon>Chryseobacterium</taxon>
    </lineage>
</organism>
<proteinExistence type="inferred from homology"/>
<dbReference type="Pfam" id="PF08281">
    <property type="entry name" value="Sigma70_r4_2"/>
    <property type="match status" value="1"/>
</dbReference>
<evidence type="ECO:0000256" key="2">
    <source>
        <dbReference type="ARBA" id="ARBA00023015"/>
    </source>
</evidence>
<dbReference type="InterPro" id="IPR013324">
    <property type="entry name" value="RNA_pol_sigma_r3/r4-like"/>
</dbReference>
<keyword evidence="3" id="KW-0731">Sigma factor</keyword>
<comment type="similarity">
    <text evidence="1">Belongs to the sigma-70 factor family. ECF subfamily.</text>
</comment>
<dbReference type="Proteomes" id="UP000548067">
    <property type="component" value="Unassembled WGS sequence"/>
</dbReference>
<keyword evidence="2" id="KW-0805">Transcription regulation</keyword>
<keyword evidence="4" id="KW-0804">Transcription</keyword>
<dbReference type="PANTHER" id="PTHR43133:SF45">
    <property type="entry name" value="RNA POLYMERASE ECF-TYPE SIGMA FACTOR"/>
    <property type="match status" value="1"/>
</dbReference>
<dbReference type="NCBIfam" id="TIGR02937">
    <property type="entry name" value="sigma70-ECF"/>
    <property type="match status" value="1"/>
</dbReference>
<name>A0A848NAB9_9FLAO</name>
<accession>A0A848NAB9</accession>
<evidence type="ECO:0000259" key="5">
    <source>
        <dbReference type="Pfam" id="PF04542"/>
    </source>
</evidence>
<dbReference type="InterPro" id="IPR007627">
    <property type="entry name" value="RNA_pol_sigma70_r2"/>
</dbReference>
<dbReference type="Gene3D" id="1.10.10.10">
    <property type="entry name" value="Winged helix-like DNA-binding domain superfamily/Winged helix DNA-binding domain"/>
    <property type="match status" value="1"/>
</dbReference>
<dbReference type="InterPro" id="IPR036388">
    <property type="entry name" value="WH-like_DNA-bd_sf"/>
</dbReference>
<sequence length="169" mass="20016">MSENLSKEFIDIFKKNQRIVHKVCRIYTDNSDDHEDLFQEIAIQLWKSFSSFKGNSKFSTWMYKVALNTAITLFKTNNRKNSFQKVEINVSSLNVKVENYEDDEYKIKEMYKHIYEMSDIEKALIMMYLDDKSYREIGEILGITEGNARVKMNRAKNNLKLKINRKSNG</sequence>
<dbReference type="GO" id="GO:0003677">
    <property type="term" value="F:DNA binding"/>
    <property type="evidence" value="ECO:0007669"/>
    <property type="project" value="InterPro"/>
</dbReference>
<dbReference type="SUPFAM" id="SSF88659">
    <property type="entry name" value="Sigma3 and sigma4 domains of RNA polymerase sigma factors"/>
    <property type="match status" value="1"/>
</dbReference>
<dbReference type="GO" id="GO:0016987">
    <property type="term" value="F:sigma factor activity"/>
    <property type="evidence" value="ECO:0007669"/>
    <property type="project" value="UniProtKB-KW"/>
</dbReference>